<keyword evidence="3" id="KW-1185">Reference proteome</keyword>
<dbReference type="EMBL" id="FXTC01000004">
    <property type="protein sequence ID" value="SMO67487.1"/>
    <property type="molecule type" value="Genomic_DNA"/>
</dbReference>
<gene>
    <name evidence="2" type="ORF">SAMN06265171_104306</name>
</gene>
<organism evidence="2 3">
    <name type="scientific">Chryseobacterium rhizoplanae</name>
    <dbReference type="NCBI Taxonomy" id="1609531"/>
    <lineage>
        <taxon>Bacteria</taxon>
        <taxon>Pseudomonadati</taxon>
        <taxon>Bacteroidota</taxon>
        <taxon>Flavobacteriia</taxon>
        <taxon>Flavobacteriales</taxon>
        <taxon>Weeksellaceae</taxon>
        <taxon>Chryseobacterium group</taxon>
        <taxon>Chryseobacterium</taxon>
    </lineage>
</organism>
<accession>A0A521D713</accession>
<name>A0A521D713_9FLAO</name>
<keyword evidence="1" id="KW-1133">Transmembrane helix</keyword>
<keyword evidence="1" id="KW-0472">Membrane</keyword>
<dbReference type="Proteomes" id="UP000316916">
    <property type="component" value="Unassembled WGS sequence"/>
</dbReference>
<feature type="transmembrane region" description="Helical" evidence="1">
    <location>
        <begin position="12"/>
        <end position="31"/>
    </location>
</feature>
<dbReference type="RefSeq" id="WP_142718151.1">
    <property type="nucleotide sequence ID" value="NZ_FXTC01000004.1"/>
</dbReference>
<dbReference type="AlphaFoldDB" id="A0A521D713"/>
<evidence type="ECO:0000313" key="2">
    <source>
        <dbReference type="EMBL" id="SMO67487.1"/>
    </source>
</evidence>
<sequence>MKHTNNNIYVWLKTIIYTLGFLSLIGISRFWTGSKEDWDQIRENEFIPALITRTVAFTTAGLVFLGLSFLINYIFKKESSFSKELVILLLFSFTLNLIVLSGFI</sequence>
<proteinExistence type="predicted"/>
<feature type="transmembrane region" description="Helical" evidence="1">
    <location>
        <begin position="51"/>
        <end position="73"/>
    </location>
</feature>
<keyword evidence="1" id="KW-0812">Transmembrane</keyword>
<evidence type="ECO:0000313" key="3">
    <source>
        <dbReference type="Proteomes" id="UP000316916"/>
    </source>
</evidence>
<evidence type="ECO:0000256" key="1">
    <source>
        <dbReference type="SAM" id="Phobius"/>
    </source>
</evidence>
<feature type="transmembrane region" description="Helical" evidence="1">
    <location>
        <begin position="85"/>
        <end position="103"/>
    </location>
</feature>
<reference evidence="2 3" key="1">
    <citation type="submission" date="2017-05" db="EMBL/GenBank/DDBJ databases">
        <authorList>
            <person name="Varghese N."/>
            <person name="Submissions S."/>
        </authorList>
    </citation>
    <scope>NUCLEOTIDE SEQUENCE [LARGE SCALE GENOMIC DNA]</scope>
    <source>
        <strain evidence="2 3">DSM 29371</strain>
    </source>
</reference>
<protein>
    <submittedName>
        <fullName evidence="2">Uncharacterized protein</fullName>
    </submittedName>
</protein>